<dbReference type="OrthoDB" id="1689420at2759"/>
<dbReference type="PANTHER" id="PTHR47266">
    <property type="entry name" value="ENDONUCLEASE-RELATED"/>
    <property type="match status" value="1"/>
</dbReference>
<sequence>MIFRVGLESIKKILRNCPNHDIPRHIQVYTFYHGLTDGGKDKLDHFNGDSFLPETTIECHNLLNNVVANHYEKKSKCATTLKKKKLSLEETLMKFMASTVANFKTMEIQVGQLANVISSRPQGSLLSNIEPNPRQNSKAQCQAVTLHNGRELQKVVKEPAKIKGNEVSSEENEKEVEVPLEVTDYENKEDLEAAKKLDASKFFKTKGVESLENPAPSKVLKPLIEESPNLELKPLLNHLRYAYLGESDSLPVIISSSLSDVQVEKLLRVLRDYKDFSKISKSLCNLLEKDVPYKFHDTCLHAFNKLRGKLLPTPITIVLDWALLFKLMYDARTKNQIVDHLSRLESPAKTDEPNLINDNFPYEQLLAIVAKDVPWYDNIVNYLTRGIIPFDRIHNKRKDKPFLFKQYPDIILRRCVPKVKINDIIEHKDRTAAKILQLGFYWPNLFKDAYSFVANCDRCQRIGNISKKHKMPLNTILKAKLFDIWGIDFVEASTVPNNDSKVVINFIKKNIFTQFDQWTS</sequence>
<evidence type="ECO:0000313" key="2">
    <source>
        <dbReference type="Proteomes" id="UP000231279"/>
    </source>
</evidence>
<dbReference type="AlphaFoldDB" id="A0A2G9G511"/>
<name>A0A2G9G511_9LAMI</name>
<proteinExistence type="predicted"/>
<evidence type="ECO:0008006" key="3">
    <source>
        <dbReference type="Google" id="ProtNLM"/>
    </source>
</evidence>
<dbReference type="STRING" id="429701.A0A2G9G511"/>
<organism evidence="1 2">
    <name type="scientific">Handroanthus impetiginosus</name>
    <dbReference type="NCBI Taxonomy" id="429701"/>
    <lineage>
        <taxon>Eukaryota</taxon>
        <taxon>Viridiplantae</taxon>
        <taxon>Streptophyta</taxon>
        <taxon>Embryophyta</taxon>
        <taxon>Tracheophyta</taxon>
        <taxon>Spermatophyta</taxon>
        <taxon>Magnoliopsida</taxon>
        <taxon>eudicotyledons</taxon>
        <taxon>Gunneridae</taxon>
        <taxon>Pentapetalae</taxon>
        <taxon>asterids</taxon>
        <taxon>lamiids</taxon>
        <taxon>Lamiales</taxon>
        <taxon>Bignoniaceae</taxon>
        <taxon>Crescentiina</taxon>
        <taxon>Tabebuia alliance</taxon>
        <taxon>Handroanthus</taxon>
    </lineage>
</organism>
<keyword evidence="2" id="KW-1185">Reference proteome</keyword>
<dbReference type="Proteomes" id="UP000231279">
    <property type="component" value="Unassembled WGS sequence"/>
</dbReference>
<protein>
    <recommendedName>
        <fullName evidence="3">Integrase zinc-binding domain-containing protein</fullName>
    </recommendedName>
</protein>
<dbReference type="SUPFAM" id="SSF56672">
    <property type="entry name" value="DNA/RNA polymerases"/>
    <property type="match status" value="1"/>
</dbReference>
<gene>
    <name evidence="1" type="ORF">CDL12_27103</name>
</gene>
<evidence type="ECO:0000313" key="1">
    <source>
        <dbReference type="EMBL" id="PIN00391.1"/>
    </source>
</evidence>
<dbReference type="InterPro" id="IPR043502">
    <property type="entry name" value="DNA/RNA_pol_sf"/>
</dbReference>
<comment type="caution">
    <text evidence="1">The sequence shown here is derived from an EMBL/GenBank/DDBJ whole genome shotgun (WGS) entry which is preliminary data.</text>
</comment>
<dbReference type="InterPro" id="IPR052160">
    <property type="entry name" value="Gypsy_RT_Integrase-like"/>
</dbReference>
<dbReference type="EMBL" id="NKXS01006996">
    <property type="protein sequence ID" value="PIN00391.1"/>
    <property type="molecule type" value="Genomic_DNA"/>
</dbReference>
<dbReference type="Gene3D" id="1.10.340.70">
    <property type="match status" value="1"/>
</dbReference>
<reference evidence="2" key="1">
    <citation type="journal article" date="2018" name="Gigascience">
        <title>Genome assembly of the Pink Ipe (Handroanthus impetiginosus, Bignoniaceae), a highly valued, ecologically keystone Neotropical timber forest tree.</title>
        <authorList>
            <person name="Silva-Junior O.B."/>
            <person name="Grattapaglia D."/>
            <person name="Novaes E."/>
            <person name="Collevatti R.G."/>
        </authorList>
    </citation>
    <scope>NUCLEOTIDE SEQUENCE [LARGE SCALE GENOMIC DNA]</scope>
    <source>
        <strain evidence="2">cv. UFG-1</strain>
    </source>
</reference>
<accession>A0A2G9G511</accession>